<reference evidence="3" key="1">
    <citation type="submission" date="2016-11" db="EMBL/GenBank/DDBJ databases">
        <authorList>
            <person name="Varghese N."/>
            <person name="Submissions S."/>
        </authorList>
    </citation>
    <scope>NUCLEOTIDE SEQUENCE [LARGE SCALE GENOMIC DNA]</scope>
    <source>
        <strain evidence="3">DSM 17957</strain>
    </source>
</reference>
<evidence type="ECO:0000313" key="3">
    <source>
        <dbReference type="Proteomes" id="UP000184536"/>
    </source>
</evidence>
<dbReference type="Pfam" id="PF13701">
    <property type="entry name" value="DDE_Tnp_1_4"/>
    <property type="match status" value="1"/>
</dbReference>
<keyword evidence="3" id="KW-1185">Reference proteome</keyword>
<dbReference type="InterPro" id="IPR025668">
    <property type="entry name" value="Tnp_DDE_dom"/>
</dbReference>
<dbReference type="OrthoDB" id="6627885at2"/>
<dbReference type="NCBIfam" id="NF033539">
    <property type="entry name" value="transpos_IS1380"/>
    <property type="match status" value="1"/>
</dbReference>
<evidence type="ECO:0000259" key="1">
    <source>
        <dbReference type="Pfam" id="PF13701"/>
    </source>
</evidence>
<dbReference type="EMBL" id="FQZV01000094">
    <property type="protein sequence ID" value="SHK20490.1"/>
    <property type="molecule type" value="Genomic_DNA"/>
</dbReference>
<dbReference type="AlphaFoldDB" id="A0A1M6QK41"/>
<accession>A0A1M6QK41</accession>
<proteinExistence type="predicted"/>
<feature type="domain" description="Transposase DDE" evidence="1">
    <location>
        <begin position="10"/>
        <end position="434"/>
    </location>
</feature>
<evidence type="ECO:0000313" key="2">
    <source>
        <dbReference type="EMBL" id="SHK20490.1"/>
    </source>
</evidence>
<gene>
    <name evidence="2" type="ORF">SAMN02745975_03866</name>
</gene>
<organism evidence="2 3">
    <name type="scientific">Geosporobacter subterraneus DSM 17957</name>
    <dbReference type="NCBI Taxonomy" id="1121919"/>
    <lineage>
        <taxon>Bacteria</taxon>
        <taxon>Bacillati</taxon>
        <taxon>Bacillota</taxon>
        <taxon>Clostridia</taxon>
        <taxon>Peptostreptococcales</taxon>
        <taxon>Thermotaleaceae</taxon>
        <taxon>Geosporobacter</taxon>
    </lineage>
</organism>
<dbReference type="InterPro" id="IPR047960">
    <property type="entry name" value="Transpos_IS1380"/>
</dbReference>
<dbReference type="SUPFAM" id="SSF53098">
    <property type="entry name" value="Ribonuclease H-like"/>
    <property type="match status" value="1"/>
</dbReference>
<name>A0A1M6QK41_9FIRM</name>
<dbReference type="RefSeq" id="WP_110942799.1">
    <property type="nucleotide sequence ID" value="NZ_FQZV01000094.1"/>
</dbReference>
<dbReference type="InterPro" id="IPR012337">
    <property type="entry name" value="RNaseH-like_sf"/>
</dbReference>
<dbReference type="Proteomes" id="UP000184536">
    <property type="component" value="Unassembled WGS sequence"/>
</dbReference>
<protein>
    <submittedName>
        <fullName evidence="2">Transposase DDE domain group 1</fullName>
    </submittedName>
</protein>
<sequence length="436" mass="49905">MSSLQQGSLNFNRSFSFNFKGGNLSSDSGLLLVRSFVEKLGLRPLLQDFFKDSIDRRHTHASIIEQLVYTTITGYKSDNASDHLRHDPVFTGILDKESLASQPTISRFINALDEKAIEYFNRLPEILFEKANPPRSTKHLVLDLDSTLFETFGKQEQSAYNFHYSPCGYHPLMLFNGLNGDLMKMELRNGSIYISKNIKEFLEPIFKWLDKTYPKAQILVRADSGFATPQLYELCEEYGADFVIRLKSNATLKKYADETLHSFMDIYGSDYTKCHVMYEEFHYRAKSWKTPLRVICRVERAAGELLPRATFIATTLKAQPKVIVKTYNKRGNMENFIKEAKIDFSMDSVSHSSFMANSAKSLIKALAYSIVNMMKRTVLPKDRKSSRMLSIRADLIKIACKTATSARRIVFKLCSSSPFKETFCQIMSNIENLRLA</sequence>